<dbReference type="CDD" id="cd00083">
    <property type="entry name" value="bHLH_SF"/>
    <property type="match status" value="1"/>
</dbReference>
<keyword evidence="4" id="KW-0804">Transcription</keyword>
<evidence type="ECO:0000259" key="7">
    <source>
        <dbReference type="PROSITE" id="PS50888"/>
    </source>
</evidence>
<dbReference type="Gene3D" id="4.10.280.10">
    <property type="entry name" value="Helix-loop-helix DNA-binding domain"/>
    <property type="match status" value="1"/>
</dbReference>
<keyword evidence="5" id="KW-0539">Nucleus</keyword>
<dbReference type="Proteomes" id="UP001219525">
    <property type="component" value="Unassembled WGS sequence"/>
</dbReference>
<dbReference type="GO" id="GO:0046983">
    <property type="term" value="F:protein dimerization activity"/>
    <property type="evidence" value="ECO:0007669"/>
    <property type="project" value="InterPro"/>
</dbReference>
<evidence type="ECO:0000256" key="5">
    <source>
        <dbReference type="ARBA" id="ARBA00023242"/>
    </source>
</evidence>
<dbReference type="PANTHER" id="PTHR10328:SF3">
    <property type="entry name" value="PROTEIN MAX"/>
    <property type="match status" value="1"/>
</dbReference>
<dbReference type="GO" id="GO:0003700">
    <property type="term" value="F:DNA-binding transcription factor activity"/>
    <property type="evidence" value="ECO:0007669"/>
    <property type="project" value="TreeGrafter"/>
</dbReference>
<name>A0AAD6V4T9_9AGAR</name>
<keyword evidence="2" id="KW-0238">DNA-binding</keyword>
<dbReference type="SMART" id="SM00353">
    <property type="entry name" value="HLH"/>
    <property type="match status" value="1"/>
</dbReference>
<evidence type="ECO:0000256" key="6">
    <source>
        <dbReference type="SAM" id="MobiDB-lite"/>
    </source>
</evidence>
<feature type="region of interest" description="Disordered" evidence="6">
    <location>
        <begin position="1"/>
        <end position="36"/>
    </location>
</feature>
<dbReference type="Pfam" id="PF00010">
    <property type="entry name" value="HLH"/>
    <property type="match status" value="1"/>
</dbReference>
<sequence length="316" mass="34327">MSAPLDHAPPSPAASDSSSVSTGPPSTPLPASLPMPTFMNFTSEDTIDGVPSLGGVKRTARNTRRVNTAERRATHNAVERARRETLNGRFLDLAAMLPNLNTLRRPSKSTIVNSSIAHLNASQRHRILAAQQLRMIKDETDALRHEVNQWRARAGVAFLEEPVRGDAFGLILSGELEFEQGDLVDGYEELEDEDAAAGNDGGRRYSAAEPLYADVPADNYGVQPPFAHPALHSMHPHAFASQGYPAGHPIAIPSAHYYGTAPTIADHALQAAYENPTIGYEHAAAAHPELNAHLALEKQQHMLHAEAYRQGQPRSW</sequence>
<comment type="caution">
    <text evidence="8">The sequence shown here is derived from an EMBL/GenBank/DDBJ whole genome shotgun (WGS) entry which is preliminary data.</text>
</comment>
<evidence type="ECO:0000256" key="2">
    <source>
        <dbReference type="ARBA" id="ARBA00023125"/>
    </source>
</evidence>
<evidence type="ECO:0000313" key="9">
    <source>
        <dbReference type="Proteomes" id="UP001219525"/>
    </source>
</evidence>
<dbReference type="InterPro" id="IPR036638">
    <property type="entry name" value="HLH_DNA-bd_sf"/>
</dbReference>
<dbReference type="EMBL" id="JARJCW010000052">
    <property type="protein sequence ID" value="KAJ7203025.1"/>
    <property type="molecule type" value="Genomic_DNA"/>
</dbReference>
<evidence type="ECO:0000256" key="3">
    <source>
        <dbReference type="ARBA" id="ARBA00023159"/>
    </source>
</evidence>
<dbReference type="AlphaFoldDB" id="A0AAD6V4T9"/>
<evidence type="ECO:0000256" key="1">
    <source>
        <dbReference type="ARBA" id="ARBA00023015"/>
    </source>
</evidence>
<dbReference type="GO" id="GO:0045944">
    <property type="term" value="P:positive regulation of transcription by RNA polymerase II"/>
    <property type="evidence" value="ECO:0007669"/>
    <property type="project" value="TreeGrafter"/>
</dbReference>
<dbReference type="SUPFAM" id="SSF47459">
    <property type="entry name" value="HLH, helix-loop-helix DNA-binding domain"/>
    <property type="match status" value="1"/>
</dbReference>
<feature type="compositionally biased region" description="Low complexity" evidence="6">
    <location>
        <begin position="13"/>
        <end position="24"/>
    </location>
</feature>
<dbReference type="GO" id="GO:0090575">
    <property type="term" value="C:RNA polymerase II transcription regulator complex"/>
    <property type="evidence" value="ECO:0007669"/>
    <property type="project" value="TreeGrafter"/>
</dbReference>
<reference evidence="8" key="1">
    <citation type="submission" date="2023-03" db="EMBL/GenBank/DDBJ databases">
        <title>Massive genome expansion in bonnet fungi (Mycena s.s.) driven by repeated elements and novel gene families across ecological guilds.</title>
        <authorList>
            <consortium name="Lawrence Berkeley National Laboratory"/>
            <person name="Harder C.B."/>
            <person name="Miyauchi S."/>
            <person name="Viragh M."/>
            <person name="Kuo A."/>
            <person name="Thoen E."/>
            <person name="Andreopoulos B."/>
            <person name="Lu D."/>
            <person name="Skrede I."/>
            <person name="Drula E."/>
            <person name="Henrissat B."/>
            <person name="Morin E."/>
            <person name="Kohler A."/>
            <person name="Barry K."/>
            <person name="LaButti K."/>
            <person name="Morin E."/>
            <person name="Salamov A."/>
            <person name="Lipzen A."/>
            <person name="Mereny Z."/>
            <person name="Hegedus B."/>
            <person name="Baldrian P."/>
            <person name="Stursova M."/>
            <person name="Weitz H."/>
            <person name="Taylor A."/>
            <person name="Grigoriev I.V."/>
            <person name="Nagy L.G."/>
            <person name="Martin F."/>
            <person name="Kauserud H."/>
        </authorList>
    </citation>
    <scope>NUCLEOTIDE SEQUENCE</scope>
    <source>
        <strain evidence="8">9144</strain>
    </source>
</reference>
<accession>A0AAD6V4T9</accession>
<dbReference type="GO" id="GO:0003677">
    <property type="term" value="F:DNA binding"/>
    <property type="evidence" value="ECO:0007669"/>
    <property type="project" value="UniProtKB-KW"/>
</dbReference>
<keyword evidence="1" id="KW-0805">Transcription regulation</keyword>
<feature type="domain" description="BHLH" evidence="7">
    <location>
        <begin position="70"/>
        <end position="122"/>
    </location>
</feature>
<proteinExistence type="predicted"/>
<dbReference type="InterPro" id="IPR011598">
    <property type="entry name" value="bHLH_dom"/>
</dbReference>
<gene>
    <name evidence="8" type="ORF">GGX14DRAFT_544338</name>
</gene>
<dbReference type="PROSITE" id="PS50888">
    <property type="entry name" value="BHLH"/>
    <property type="match status" value="1"/>
</dbReference>
<keyword evidence="3" id="KW-0010">Activator</keyword>
<keyword evidence="9" id="KW-1185">Reference proteome</keyword>
<evidence type="ECO:0000256" key="4">
    <source>
        <dbReference type="ARBA" id="ARBA00023163"/>
    </source>
</evidence>
<evidence type="ECO:0000313" key="8">
    <source>
        <dbReference type="EMBL" id="KAJ7203025.1"/>
    </source>
</evidence>
<organism evidence="8 9">
    <name type="scientific">Mycena pura</name>
    <dbReference type="NCBI Taxonomy" id="153505"/>
    <lineage>
        <taxon>Eukaryota</taxon>
        <taxon>Fungi</taxon>
        <taxon>Dikarya</taxon>
        <taxon>Basidiomycota</taxon>
        <taxon>Agaricomycotina</taxon>
        <taxon>Agaricomycetes</taxon>
        <taxon>Agaricomycetidae</taxon>
        <taxon>Agaricales</taxon>
        <taxon>Marasmiineae</taxon>
        <taxon>Mycenaceae</taxon>
        <taxon>Mycena</taxon>
    </lineage>
</organism>
<dbReference type="PANTHER" id="PTHR10328">
    <property type="entry name" value="PROTEIN MAX MYC-ASSOCIATED FACTOR X"/>
    <property type="match status" value="1"/>
</dbReference>
<protein>
    <recommendedName>
        <fullName evidence="7">BHLH domain-containing protein</fullName>
    </recommendedName>
</protein>
<feature type="region of interest" description="Disordered" evidence="6">
    <location>
        <begin position="49"/>
        <end position="74"/>
    </location>
</feature>